<dbReference type="HAMAP" id="MF_01521">
    <property type="entry name" value="MntP_pump"/>
    <property type="match status" value="1"/>
</dbReference>
<keyword evidence="2 8" id="KW-1003">Cell membrane</keyword>
<keyword evidence="5 8" id="KW-0406">Ion transport</keyword>
<dbReference type="Pfam" id="PF02659">
    <property type="entry name" value="Mntp"/>
    <property type="match status" value="1"/>
</dbReference>
<keyword evidence="6 8" id="KW-0472">Membrane</keyword>
<dbReference type="RefSeq" id="WP_064698291.1">
    <property type="nucleotide sequence ID" value="NZ_BDEO01000001.1"/>
</dbReference>
<keyword evidence="3 8" id="KW-0812">Transmembrane</keyword>
<evidence type="ECO:0000313" key="11">
    <source>
        <dbReference type="Proteomes" id="UP000184248"/>
    </source>
</evidence>
<gene>
    <name evidence="8" type="primary">mntP</name>
    <name evidence="10" type="ORF">SAMN05192556_101467</name>
</gene>
<evidence type="ECO:0000256" key="3">
    <source>
        <dbReference type="ARBA" id="ARBA00022692"/>
    </source>
</evidence>
<dbReference type="InterPro" id="IPR003810">
    <property type="entry name" value="Mntp/YtaF"/>
</dbReference>
<evidence type="ECO:0000256" key="1">
    <source>
        <dbReference type="ARBA" id="ARBA00022448"/>
    </source>
</evidence>
<feature type="transmembrane region" description="Helical" evidence="8">
    <location>
        <begin position="167"/>
        <end position="184"/>
    </location>
</feature>
<comment type="subcellular location">
    <subcellularLocation>
        <location evidence="8">Cell membrane</location>
        <topology evidence="8">Multi-pass membrane protein</topology>
    </subcellularLocation>
</comment>
<name>A0A1M6NPE9_9GAMM</name>
<feature type="transmembrane region" description="Helical" evidence="8">
    <location>
        <begin position="106"/>
        <end position="128"/>
    </location>
</feature>
<feature type="transmembrane region" description="Helical" evidence="8">
    <location>
        <begin position="134"/>
        <end position="155"/>
    </location>
</feature>
<feature type="chain" id="PRO_5009919811" description="Putative manganese efflux pump MntP" evidence="9">
    <location>
        <begin position="18"/>
        <end position="191"/>
    </location>
</feature>
<keyword evidence="1 8" id="KW-0813">Transport</keyword>
<evidence type="ECO:0000256" key="7">
    <source>
        <dbReference type="ARBA" id="ARBA00023211"/>
    </source>
</evidence>
<dbReference type="EMBL" id="FRAL01000001">
    <property type="protein sequence ID" value="SHJ97538.1"/>
    <property type="molecule type" value="Genomic_DNA"/>
</dbReference>
<dbReference type="GO" id="GO:0005384">
    <property type="term" value="F:manganese ion transmembrane transporter activity"/>
    <property type="evidence" value="ECO:0007669"/>
    <property type="project" value="UniProtKB-UniRule"/>
</dbReference>
<keyword evidence="9" id="KW-0732">Signal</keyword>
<evidence type="ECO:0000256" key="8">
    <source>
        <dbReference type="HAMAP-Rule" id="MF_01521"/>
    </source>
</evidence>
<evidence type="ECO:0000256" key="2">
    <source>
        <dbReference type="ARBA" id="ARBA00022475"/>
    </source>
</evidence>
<feature type="signal peptide" evidence="9">
    <location>
        <begin position="1"/>
        <end position="17"/>
    </location>
</feature>
<keyword evidence="4 8" id="KW-1133">Transmembrane helix</keyword>
<organism evidence="10 11">
    <name type="scientific">Halomonas caseinilytica</name>
    <dbReference type="NCBI Taxonomy" id="438744"/>
    <lineage>
        <taxon>Bacteria</taxon>
        <taxon>Pseudomonadati</taxon>
        <taxon>Pseudomonadota</taxon>
        <taxon>Gammaproteobacteria</taxon>
        <taxon>Oceanospirillales</taxon>
        <taxon>Halomonadaceae</taxon>
        <taxon>Halomonas</taxon>
    </lineage>
</organism>
<proteinExistence type="inferred from homology"/>
<evidence type="ECO:0000256" key="5">
    <source>
        <dbReference type="ARBA" id="ARBA00023065"/>
    </source>
</evidence>
<evidence type="ECO:0000256" key="9">
    <source>
        <dbReference type="SAM" id="SignalP"/>
    </source>
</evidence>
<keyword evidence="11" id="KW-1185">Reference proteome</keyword>
<protein>
    <recommendedName>
        <fullName evidence="8">Putative manganese efflux pump MntP</fullName>
    </recommendedName>
</protein>
<sequence>MSLFSTFFLAFSMSSDAFVASLSKGAALAERPSMRDALRTGLIFGIVETLTPLLGWTLGLSMAQYVTAWDHWIAFGLLSLLGAHMIHEGMQSENAEDKPRRSPSSFLRLVVTALATSIDALVIGITLAFMDANIFWTSLAIGTATLLMTTLGVMLGRVINTMIGKRAEILGGLALCGIGTSILIDHLGLLA</sequence>
<dbReference type="AlphaFoldDB" id="A0A1M6NPE9"/>
<comment type="caution">
    <text evidence="8">Lacks conserved residue(s) required for the propagation of feature annotation.</text>
</comment>
<reference evidence="11" key="1">
    <citation type="submission" date="2016-11" db="EMBL/GenBank/DDBJ databases">
        <authorList>
            <person name="Varghese N."/>
            <person name="Submissions S."/>
        </authorList>
    </citation>
    <scope>NUCLEOTIDE SEQUENCE [LARGE SCALE GENOMIC DNA]</scope>
    <source>
        <strain evidence="11">ALO Sharm</strain>
    </source>
</reference>
<evidence type="ECO:0000313" key="10">
    <source>
        <dbReference type="EMBL" id="SHJ97538.1"/>
    </source>
</evidence>
<dbReference type="OrthoDB" id="9811590at2"/>
<dbReference type="Proteomes" id="UP000184248">
    <property type="component" value="Unassembled WGS sequence"/>
</dbReference>
<dbReference type="PANTHER" id="PTHR35529">
    <property type="entry name" value="MANGANESE EFFLUX PUMP MNTP-RELATED"/>
    <property type="match status" value="1"/>
</dbReference>
<dbReference type="GO" id="GO:0005886">
    <property type="term" value="C:plasma membrane"/>
    <property type="evidence" value="ECO:0007669"/>
    <property type="project" value="UniProtKB-SubCell"/>
</dbReference>
<evidence type="ECO:0000256" key="6">
    <source>
        <dbReference type="ARBA" id="ARBA00023136"/>
    </source>
</evidence>
<dbReference type="InterPro" id="IPR022929">
    <property type="entry name" value="Put_MntP"/>
</dbReference>
<accession>A0A1M6NPE9</accession>
<comment type="function">
    <text evidence="8">Probably functions as a manganese efflux pump.</text>
</comment>
<dbReference type="PANTHER" id="PTHR35529:SF1">
    <property type="entry name" value="MANGANESE EFFLUX PUMP MNTP-RELATED"/>
    <property type="match status" value="1"/>
</dbReference>
<feature type="transmembrane region" description="Helical" evidence="8">
    <location>
        <begin position="53"/>
        <end position="86"/>
    </location>
</feature>
<comment type="similarity">
    <text evidence="8">Belongs to the MntP (TC 9.B.29) family.</text>
</comment>
<dbReference type="NCBIfam" id="NF008546">
    <property type="entry name" value="PRK11469.1"/>
    <property type="match status" value="1"/>
</dbReference>
<evidence type="ECO:0000256" key="4">
    <source>
        <dbReference type="ARBA" id="ARBA00022989"/>
    </source>
</evidence>
<keyword evidence="7 8" id="KW-0464">Manganese</keyword>